<gene>
    <name evidence="1" type="primary">LOC114348402</name>
</gene>
<evidence type="ECO:0000313" key="1">
    <source>
        <dbReference type="RefSeq" id="XP_028154783.1"/>
    </source>
</evidence>
<reference evidence="1" key="1">
    <citation type="submission" date="2025-08" db="UniProtKB">
        <authorList>
            <consortium name="RefSeq"/>
        </authorList>
    </citation>
    <scope>IDENTIFICATION</scope>
    <source>
        <tissue evidence="1">Whole insect</tissue>
    </source>
</reference>
<dbReference type="InParanoid" id="A0A6P7HAS5"/>
<dbReference type="AlphaFoldDB" id="A0A6P7HAS5"/>
<dbReference type="RefSeq" id="XP_028154783.1">
    <property type="nucleotide sequence ID" value="XM_028298982.1"/>
</dbReference>
<organism evidence="1">
    <name type="scientific">Diabrotica virgifera virgifera</name>
    <name type="common">western corn rootworm</name>
    <dbReference type="NCBI Taxonomy" id="50390"/>
    <lineage>
        <taxon>Eukaryota</taxon>
        <taxon>Metazoa</taxon>
        <taxon>Ecdysozoa</taxon>
        <taxon>Arthropoda</taxon>
        <taxon>Hexapoda</taxon>
        <taxon>Insecta</taxon>
        <taxon>Pterygota</taxon>
        <taxon>Neoptera</taxon>
        <taxon>Endopterygota</taxon>
        <taxon>Coleoptera</taxon>
        <taxon>Polyphaga</taxon>
        <taxon>Cucujiformia</taxon>
        <taxon>Chrysomeloidea</taxon>
        <taxon>Chrysomelidae</taxon>
        <taxon>Galerucinae</taxon>
        <taxon>Diabroticina</taxon>
        <taxon>Diabroticites</taxon>
        <taxon>Diabrotica</taxon>
    </lineage>
</organism>
<name>A0A6P7HAS5_DIAVI</name>
<sequence length="222" mass="26090">MSCQKRYFSESGIDNFVMSLMLEDWNQVYGILDTNLAFNVFVDIFSYYFNIHFPLQNKRIINTRKKWVNTEVLLSSSNLKNLHVLSRSCPCLREYYKLEKKKHQKLLCLTKKNYYQNIISLSDNPTKSAWRLVADVTNNVDNNGRKNICLKSDENCVIEECPIVANMFNVFFKNASIEIRSKIPSHQNSTLRKPPYNENENFLQLCPYTPNELNYILTLQMS</sequence>
<protein>
    <submittedName>
        <fullName evidence="1">Uncharacterized protein LOC114348402</fullName>
    </submittedName>
</protein>
<proteinExistence type="predicted"/>
<accession>A0A6P7HAS5</accession>